<dbReference type="PANTHER" id="PTHR33840">
    <property type="match status" value="1"/>
</dbReference>
<feature type="compositionally biased region" description="Polar residues" evidence="1">
    <location>
        <begin position="514"/>
        <end position="526"/>
    </location>
</feature>
<dbReference type="InterPro" id="IPR018712">
    <property type="entry name" value="Tle1-like_cat"/>
</dbReference>
<evidence type="ECO:0000256" key="1">
    <source>
        <dbReference type="SAM" id="MobiDB-lite"/>
    </source>
</evidence>
<evidence type="ECO:0000313" key="3">
    <source>
        <dbReference type="EMBL" id="CAE0363530.1"/>
    </source>
</evidence>
<dbReference type="InterPro" id="IPR029058">
    <property type="entry name" value="AB_hydrolase_fold"/>
</dbReference>
<dbReference type="AlphaFoldDB" id="A0A7S3JV35"/>
<reference evidence="3" key="1">
    <citation type="submission" date="2021-01" db="EMBL/GenBank/DDBJ databases">
        <authorList>
            <person name="Corre E."/>
            <person name="Pelletier E."/>
            <person name="Niang G."/>
            <person name="Scheremetjew M."/>
            <person name="Finn R."/>
            <person name="Kale V."/>
            <person name="Holt S."/>
            <person name="Cochrane G."/>
            <person name="Meng A."/>
            <person name="Brown T."/>
            <person name="Cohen L."/>
        </authorList>
    </citation>
    <scope>NUCLEOTIDE SEQUENCE</scope>
    <source>
        <strain evidence="3">CCMP1510</strain>
    </source>
</reference>
<dbReference type="EMBL" id="HBIJ01006093">
    <property type="protein sequence ID" value="CAE0363530.1"/>
    <property type="molecule type" value="Transcribed_RNA"/>
</dbReference>
<proteinExistence type="predicted"/>
<feature type="domain" description="T6SS Phospholipase effector Tle1-like catalytic" evidence="2">
    <location>
        <begin position="3"/>
        <end position="302"/>
    </location>
</feature>
<feature type="region of interest" description="Disordered" evidence="1">
    <location>
        <begin position="467"/>
        <end position="556"/>
    </location>
</feature>
<dbReference type="PANTHER" id="PTHR33840:SF1">
    <property type="entry name" value="TLE1 PHOSPHOLIPASE DOMAIN-CONTAINING PROTEIN"/>
    <property type="match status" value="1"/>
</dbReference>
<dbReference type="Pfam" id="PF09994">
    <property type="entry name" value="T6SS_Tle1-like_cat"/>
    <property type="match status" value="1"/>
</dbReference>
<gene>
    <name evidence="3" type="ORF">ALAG00032_LOCUS4271</name>
</gene>
<accession>A0A7S3JV35</accession>
<dbReference type="SUPFAM" id="SSF53474">
    <property type="entry name" value="alpha/beta-Hydrolases"/>
    <property type="match status" value="1"/>
</dbReference>
<sequence length="565" mass="64011">MPKIVILCDGTGNELCGDLSNVAKLYMSCVRDENQIVYYDTGLGTSGDGRGQSFWSQHTLFGKCRAIAKKIFGLATGSGLRRKVLAAYEFLVKNHQDGDEIYLIGFSRGAYTVRVVAAMIRVVGLLRPEQVNLCHAAFNAYMDELKTTNARGKTRRNSSADPKEQLSAVEQYQSSFRRRARSKAVPIQFVGLWDTVSSVLILDNILCCPIITRLRTLPYTMENCIVKTWRHALALDERRVMFIADRIHESSEGYRPIPWEPAHGPQDVKEVWFAGYHGDIGGGYAESESHLSKYPLLWLLRQAQHAGLRCHEYYVDRYARGIPIPNIDRTRQGKYGPEMDAEFVPPCTLPCKFHSSLEGAWHVVEYVPQRVKKERTNQRGCCCGLCYCYLHRGERRVKHKQHNYCYETSSRDASSTGCCACCYPQYMSKDNDENWVLDFTIHYSALQKHEDPADPYYIVDLPPRNKMLVEGPETDDPPPHVDSTTTITKNQSATTEETSDMHCYQRDVPPSTADDLTTLSSPSTKLKNGLDDDFSDEKDELVSKNNPGDHHQQKSDIVSIHLQTL</sequence>
<name>A0A7S3JV35_9STRA</name>
<feature type="compositionally biased region" description="Polar residues" evidence="1">
    <location>
        <begin position="482"/>
        <end position="496"/>
    </location>
</feature>
<organism evidence="3">
    <name type="scientific">Aureoumbra lagunensis</name>
    <dbReference type="NCBI Taxonomy" id="44058"/>
    <lineage>
        <taxon>Eukaryota</taxon>
        <taxon>Sar</taxon>
        <taxon>Stramenopiles</taxon>
        <taxon>Ochrophyta</taxon>
        <taxon>Pelagophyceae</taxon>
        <taxon>Pelagomonadales</taxon>
        <taxon>Aureoumbra</taxon>
    </lineage>
</organism>
<protein>
    <recommendedName>
        <fullName evidence="2">T6SS Phospholipase effector Tle1-like catalytic domain-containing protein</fullName>
    </recommendedName>
</protein>
<evidence type="ECO:0000259" key="2">
    <source>
        <dbReference type="Pfam" id="PF09994"/>
    </source>
</evidence>